<organism evidence="1 2">
    <name type="scientific">Parascaris equorum</name>
    <name type="common">Equine roundworm</name>
    <dbReference type="NCBI Taxonomy" id="6256"/>
    <lineage>
        <taxon>Eukaryota</taxon>
        <taxon>Metazoa</taxon>
        <taxon>Ecdysozoa</taxon>
        <taxon>Nematoda</taxon>
        <taxon>Chromadorea</taxon>
        <taxon>Rhabditida</taxon>
        <taxon>Spirurina</taxon>
        <taxon>Ascaridomorpha</taxon>
        <taxon>Ascaridoidea</taxon>
        <taxon>Ascarididae</taxon>
        <taxon>Parascaris</taxon>
    </lineage>
</organism>
<name>A0A914S1D5_PAREQ</name>
<dbReference type="Proteomes" id="UP000887564">
    <property type="component" value="Unplaced"/>
</dbReference>
<protein>
    <submittedName>
        <fullName evidence="2">Uncharacterized protein</fullName>
    </submittedName>
</protein>
<dbReference type="WBParaSite" id="PEQ_0001240301-mRNA-1">
    <property type="protein sequence ID" value="PEQ_0001240301-mRNA-1"/>
    <property type="gene ID" value="PEQ_0001240301"/>
</dbReference>
<reference evidence="2" key="1">
    <citation type="submission" date="2022-11" db="UniProtKB">
        <authorList>
            <consortium name="WormBaseParasite"/>
        </authorList>
    </citation>
    <scope>IDENTIFICATION</scope>
</reference>
<evidence type="ECO:0000313" key="2">
    <source>
        <dbReference type="WBParaSite" id="PEQ_0001240301-mRNA-1"/>
    </source>
</evidence>
<sequence>MTVEFPRNRDGDAMRLKTVASLVRDGNKEWRHGGLKDVDEREEGGVAERVIATKDFLRLASGGECANEFSFQKPSLGQFSLHGSPS</sequence>
<keyword evidence="1" id="KW-1185">Reference proteome</keyword>
<dbReference type="AlphaFoldDB" id="A0A914S1D5"/>
<proteinExistence type="predicted"/>
<evidence type="ECO:0000313" key="1">
    <source>
        <dbReference type="Proteomes" id="UP000887564"/>
    </source>
</evidence>
<accession>A0A914S1D5</accession>